<feature type="compositionally biased region" description="Low complexity" evidence="2">
    <location>
        <begin position="315"/>
        <end position="330"/>
    </location>
</feature>
<evidence type="ECO:0000313" key="4">
    <source>
        <dbReference type="Proteomes" id="UP001229421"/>
    </source>
</evidence>
<sequence>MEKLIPTSSSSIPIDIDALLQSQNLLKDPMKELCKFTDPKFNILLLAFLLKPCFKNQFFFVKRSSIPDGDTLPLIWVLKANNFARPADLPNTETRAEAFLNLDPSVRTFKTRIQNPAVEASLSSSSTMSSAPKSSIKSARFVLDDVDNLLTSQVIKKEVPASPVIPKPVTTRSKSVGNKRKKKSEPEDEYANTGRHLKEIIAEGRIPDPSYDLASLKDFHEKQIKDLFADLIDLRSTLAAKEMALTMAIKDKRIHEKELEAVEGRLKEEARNAGNRLQEEVQAATHQAKIWDAEEPVIEKENVAATSKGKELEADAGGEAAVGDEGVMQA</sequence>
<feature type="coiled-coil region" evidence="1">
    <location>
        <begin position="252"/>
        <end position="287"/>
    </location>
</feature>
<keyword evidence="4" id="KW-1185">Reference proteome</keyword>
<feature type="compositionally biased region" description="Basic and acidic residues" evidence="2">
    <location>
        <begin position="302"/>
        <end position="313"/>
    </location>
</feature>
<name>A0AAD8JUU1_TARER</name>
<comment type="caution">
    <text evidence="3">The sequence shown here is derived from an EMBL/GenBank/DDBJ whole genome shotgun (WGS) entry which is preliminary data.</text>
</comment>
<evidence type="ECO:0000256" key="1">
    <source>
        <dbReference type="SAM" id="Coils"/>
    </source>
</evidence>
<accession>A0AAD8JUU1</accession>
<gene>
    <name evidence="3" type="ORF">QVD17_37883</name>
</gene>
<protein>
    <submittedName>
        <fullName evidence="3">Uncharacterized protein</fullName>
    </submittedName>
</protein>
<evidence type="ECO:0000256" key="2">
    <source>
        <dbReference type="SAM" id="MobiDB-lite"/>
    </source>
</evidence>
<organism evidence="3 4">
    <name type="scientific">Tagetes erecta</name>
    <name type="common">African marigold</name>
    <dbReference type="NCBI Taxonomy" id="13708"/>
    <lineage>
        <taxon>Eukaryota</taxon>
        <taxon>Viridiplantae</taxon>
        <taxon>Streptophyta</taxon>
        <taxon>Embryophyta</taxon>
        <taxon>Tracheophyta</taxon>
        <taxon>Spermatophyta</taxon>
        <taxon>Magnoliopsida</taxon>
        <taxon>eudicotyledons</taxon>
        <taxon>Gunneridae</taxon>
        <taxon>Pentapetalae</taxon>
        <taxon>asterids</taxon>
        <taxon>campanulids</taxon>
        <taxon>Asterales</taxon>
        <taxon>Asteraceae</taxon>
        <taxon>Asteroideae</taxon>
        <taxon>Heliantheae alliance</taxon>
        <taxon>Tageteae</taxon>
        <taxon>Tagetes</taxon>
    </lineage>
</organism>
<evidence type="ECO:0000313" key="3">
    <source>
        <dbReference type="EMBL" id="KAK1411335.1"/>
    </source>
</evidence>
<feature type="region of interest" description="Disordered" evidence="2">
    <location>
        <begin position="165"/>
        <end position="192"/>
    </location>
</feature>
<keyword evidence="1" id="KW-0175">Coiled coil</keyword>
<feature type="region of interest" description="Disordered" evidence="2">
    <location>
        <begin position="302"/>
        <end position="330"/>
    </location>
</feature>
<dbReference type="EMBL" id="JAUHHV010000010">
    <property type="protein sequence ID" value="KAK1411335.1"/>
    <property type="molecule type" value="Genomic_DNA"/>
</dbReference>
<proteinExistence type="predicted"/>
<dbReference type="AlphaFoldDB" id="A0AAD8JUU1"/>
<dbReference type="Proteomes" id="UP001229421">
    <property type="component" value="Unassembled WGS sequence"/>
</dbReference>
<reference evidence="3" key="1">
    <citation type="journal article" date="2023" name="bioRxiv">
        <title>Improved chromosome-level genome assembly for marigold (Tagetes erecta).</title>
        <authorList>
            <person name="Jiang F."/>
            <person name="Yuan L."/>
            <person name="Wang S."/>
            <person name="Wang H."/>
            <person name="Xu D."/>
            <person name="Wang A."/>
            <person name="Fan W."/>
        </authorList>
    </citation>
    <scope>NUCLEOTIDE SEQUENCE</scope>
    <source>
        <strain evidence="3">WSJ</strain>
        <tissue evidence="3">Leaf</tissue>
    </source>
</reference>